<evidence type="ECO:0000256" key="1">
    <source>
        <dbReference type="ARBA" id="ARBA00001971"/>
    </source>
</evidence>
<dbReference type="PROSITE" id="PS00086">
    <property type="entry name" value="CYTOCHROME_P450"/>
    <property type="match status" value="1"/>
</dbReference>
<dbReference type="PRINTS" id="PR00463">
    <property type="entry name" value="EP450I"/>
</dbReference>
<feature type="binding site" description="axial binding residue" evidence="9">
    <location>
        <position position="441"/>
    </location>
    <ligand>
        <name>heme</name>
        <dbReference type="ChEBI" id="CHEBI:30413"/>
    </ligand>
    <ligandPart>
        <name>Fe</name>
        <dbReference type="ChEBI" id="CHEBI:18248"/>
    </ligandPart>
</feature>
<evidence type="ECO:0000256" key="7">
    <source>
        <dbReference type="ARBA" id="ARBA00023004"/>
    </source>
</evidence>
<dbReference type="GO" id="GO:0016705">
    <property type="term" value="F:oxidoreductase activity, acting on paired donors, with incorporation or reduction of molecular oxygen"/>
    <property type="evidence" value="ECO:0007669"/>
    <property type="project" value="InterPro"/>
</dbReference>
<reference evidence="11 12" key="1">
    <citation type="journal article" date="2024" name="J Genomics">
        <title>Draft genome sequencing and assembly of Favolaschia claudopus CIRM-BRFM 2984 isolated from oak limbs.</title>
        <authorList>
            <person name="Navarro D."/>
            <person name="Drula E."/>
            <person name="Chaduli D."/>
            <person name="Cazenave R."/>
            <person name="Ahrendt S."/>
            <person name="Wang J."/>
            <person name="Lipzen A."/>
            <person name="Daum C."/>
            <person name="Barry K."/>
            <person name="Grigoriev I.V."/>
            <person name="Favel A."/>
            <person name="Rosso M.N."/>
            <person name="Martin F."/>
        </authorList>
    </citation>
    <scope>NUCLEOTIDE SEQUENCE [LARGE SCALE GENOMIC DNA]</scope>
    <source>
        <strain evidence="11 12">CIRM-BRFM 2984</strain>
    </source>
</reference>
<dbReference type="GO" id="GO:0004497">
    <property type="term" value="F:monooxygenase activity"/>
    <property type="evidence" value="ECO:0007669"/>
    <property type="project" value="UniProtKB-KW"/>
</dbReference>
<evidence type="ECO:0000256" key="2">
    <source>
        <dbReference type="ARBA" id="ARBA00005179"/>
    </source>
</evidence>
<keyword evidence="12" id="KW-1185">Reference proteome</keyword>
<dbReference type="Proteomes" id="UP001362999">
    <property type="component" value="Unassembled WGS sequence"/>
</dbReference>
<evidence type="ECO:0000313" key="12">
    <source>
        <dbReference type="Proteomes" id="UP001362999"/>
    </source>
</evidence>
<comment type="cofactor">
    <cofactor evidence="1 9">
        <name>heme</name>
        <dbReference type="ChEBI" id="CHEBI:30413"/>
    </cofactor>
</comment>
<organism evidence="11 12">
    <name type="scientific">Favolaschia claudopus</name>
    <dbReference type="NCBI Taxonomy" id="2862362"/>
    <lineage>
        <taxon>Eukaryota</taxon>
        <taxon>Fungi</taxon>
        <taxon>Dikarya</taxon>
        <taxon>Basidiomycota</taxon>
        <taxon>Agaricomycotina</taxon>
        <taxon>Agaricomycetes</taxon>
        <taxon>Agaricomycetidae</taxon>
        <taxon>Agaricales</taxon>
        <taxon>Marasmiineae</taxon>
        <taxon>Mycenaceae</taxon>
        <taxon>Favolaschia</taxon>
    </lineage>
</organism>
<dbReference type="InterPro" id="IPR017972">
    <property type="entry name" value="Cyt_P450_CS"/>
</dbReference>
<evidence type="ECO:0000256" key="5">
    <source>
        <dbReference type="ARBA" id="ARBA00022723"/>
    </source>
</evidence>
<protein>
    <submittedName>
        <fullName evidence="11">Cytochrome P450</fullName>
    </submittedName>
</protein>
<accession>A0AAW0AXF5</accession>
<evidence type="ECO:0000256" key="6">
    <source>
        <dbReference type="ARBA" id="ARBA00023002"/>
    </source>
</evidence>
<keyword evidence="8 10" id="KW-0503">Monooxygenase</keyword>
<keyword evidence="5 9" id="KW-0479">Metal-binding</keyword>
<dbReference type="GO" id="GO:0020037">
    <property type="term" value="F:heme binding"/>
    <property type="evidence" value="ECO:0007669"/>
    <property type="project" value="InterPro"/>
</dbReference>
<keyword evidence="4 9" id="KW-0349">Heme</keyword>
<evidence type="ECO:0000256" key="9">
    <source>
        <dbReference type="PIRSR" id="PIRSR602401-1"/>
    </source>
</evidence>
<dbReference type="CDD" id="cd11065">
    <property type="entry name" value="CYP64-like"/>
    <property type="match status" value="1"/>
</dbReference>
<dbReference type="PANTHER" id="PTHR46300:SF7">
    <property type="entry name" value="P450, PUTATIVE (EUROFUNG)-RELATED"/>
    <property type="match status" value="1"/>
</dbReference>
<comment type="similarity">
    <text evidence="3 10">Belongs to the cytochrome P450 family.</text>
</comment>
<comment type="caution">
    <text evidence="11">The sequence shown here is derived from an EMBL/GenBank/DDBJ whole genome shotgun (WGS) entry which is preliminary data.</text>
</comment>
<proteinExistence type="inferred from homology"/>
<dbReference type="AlphaFoldDB" id="A0AAW0AXF5"/>
<dbReference type="SUPFAM" id="SSF48264">
    <property type="entry name" value="Cytochrome P450"/>
    <property type="match status" value="1"/>
</dbReference>
<dbReference type="PANTHER" id="PTHR46300">
    <property type="entry name" value="P450, PUTATIVE (EUROFUNG)-RELATED-RELATED"/>
    <property type="match status" value="1"/>
</dbReference>
<evidence type="ECO:0000256" key="4">
    <source>
        <dbReference type="ARBA" id="ARBA00022617"/>
    </source>
</evidence>
<dbReference type="Gene3D" id="1.10.630.10">
    <property type="entry name" value="Cytochrome P450"/>
    <property type="match status" value="1"/>
</dbReference>
<keyword evidence="7 9" id="KW-0408">Iron</keyword>
<evidence type="ECO:0000256" key="10">
    <source>
        <dbReference type="RuleBase" id="RU000461"/>
    </source>
</evidence>
<keyword evidence="6 10" id="KW-0560">Oxidoreductase</keyword>
<sequence length="510" mass="57722">METPYPIPPSLLPLLAALIWYCWILRARKSPTHLPPGPKGLPWIGNAFQMPTNNPWFTYNAWAKSHGPIMHVSVFGQSMIILNSAKVVRDLLDRRSANYSDRPDLYFGGEVVGYKYALPLCAYGDFFRQQRKLSTGIMGSKSTMQWQSLEEKNIKTFLLKLLKKPESFREDIHPTIASITFAVTHGYIVQKENDPFIPIGKKANADFAQCVIPGAYLCDSLPILQYIPKWMMGAKFRREAKEFRHSAEQIRDVPYDFVKAEVARGTAKASFTASLIQREQNLTAEKDFLYKWTSASIFGAATDTTVAALESFFFAMSLYPEVQVKAQEELDRVVGMERLPSFEDRSNLLYVNALLSEVHRWNPVLPLAIAHRAMEDDTYMGFLIPKGAIMVPNSWAILHNQSIYPDPMTFNPERFLNNTDAQPEINPDPRKFAFGYGRRVCPGKDLADDILFISIAMVLTAFDIRGPKGTGDAEIRCTSSLLSRPPPFECEISPRSDIVEALIRRSTEEQ</sequence>
<evidence type="ECO:0000256" key="8">
    <source>
        <dbReference type="ARBA" id="ARBA00023033"/>
    </source>
</evidence>
<name>A0AAW0AXF5_9AGAR</name>
<dbReference type="EMBL" id="JAWWNJ010000047">
    <property type="protein sequence ID" value="KAK7017778.1"/>
    <property type="molecule type" value="Genomic_DNA"/>
</dbReference>
<gene>
    <name evidence="11" type="ORF">R3P38DRAFT_2985372</name>
</gene>
<dbReference type="GO" id="GO:0005506">
    <property type="term" value="F:iron ion binding"/>
    <property type="evidence" value="ECO:0007669"/>
    <property type="project" value="InterPro"/>
</dbReference>
<evidence type="ECO:0000313" key="11">
    <source>
        <dbReference type="EMBL" id="KAK7017778.1"/>
    </source>
</evidence>
<dbReference type="InterPro" id="IPR036396">
    <property type="entry name" value="Cyt_P450_sf"/>
</dbReference>
<dbReference type="InterPro" id="IPR001128">
    <property type="entry name" value="Cyt_P450"/>
</dbReference>
<comment type="pathway">
    <text evidence="2">Secondary metabolite biosynthesis.</text>
</comment>
<evidence type="ECO:0000256" key="3">
    <source>
        <dbReference type="ARBA" id="ARBA00010617"/>
    </source>
</evidence>
<dbReference type="InterPro" id="IPR002401">
    <property type="entry name" value="Cyt_P450_E_grp-I"/>
</dbReference>
<dbReference type="InterPro" id="IPR050364">
    <property type="entry name" value="Cytochrome_P450_fung"/>
</dbReference>
<dbReference type="Pfam" id="PF00067">
    <property type="entry name" value="p450"/>
    <property type="match status" value="1"/>
</dbReference>